<dbReference type="InterPro" id="IPR036047">
    <property type="entry name" value="F-box-like_dom_sf"/>
</dbReference>
<organism evidence="2 3">
    <name type="scientific">Hydnum rufescens UP504</name>
    <dbReference type="NCBI Taxonomy" id="1448309"/>
    <lineage>
        <taxon>Eukaryota</taxon>
        <taxon>Fungi</taxon>
        <taxon>Dikarya</taxon>
        <taxon>Basidiomycota</taxon>
        <taxon>Agaricomycotina</taxon>
        <taxon>Agaricomycetes</taxon>
        <taxon>Cantharellales</taxon>
        <taxon>Hydnaceae</taxon>
        <taxon>Hydnum</taxon>
    </lineage>
</organism>
<protein>
    <recommendedName>
        <fullName evidence="1">F-box domain-containing protein</fullName>
    </recommendedName>
</protein>
<dbReference type="InterPro" id="IPR001810">
    <property type="entry name" value="F-box_dom"/>
</dbReference>
<name>A0A9P6AR03_9AGAM</name>
<dbReference type="CDD" id="cd09917">
    <property type="entry name" value="F-box_SF"/>
    <property type="match status" value="1"/>
</dbReference>
<dbReference type="Proteomes" id="UP000886523">
    <property type="component" value="Unassembled WGS sequence"/>
</dbReference>
<dbReference type="Pfam" id="PF12937">
    <property type="entry name" value="F-box-like"/>
    <property type="match status" value="1"/>
</dbReference>
<proteinExistence type="predicted"/>
<dbReference type="EMBL" id="MU129018">
    <property type="protein sequence ID" value="KAF9510327.1"/>
    <property type="molecule type" value="Genomic_DNA"/>
</dbReference>
<reference evidence="2" key="1">
    <citation type="journal article" date="2020" name="Nat. Commun.">
        <title>Large-scale genome sequencing of mycorrhizal fungi provides insights into the early evolution of symbiotic traits.</title>
        <authorList>
            <person name="Miyauchi S."/>
            <person name="Kiss E."/>
            <person name="Kuo A."/>
            <person name="Drula E."/>
            <person name="Kohler A."/>
            <person name="Sanchez-Garcia M."/>
            <person name="Morin E."/>
            <person name="Andreopoulos B."/>
            <person name="Barry K.W."/>
            <person name="Bonito G."/>
            <person name="Buee M."/>
            <person name="Carver A."/>
            <person name="Chen C."/>
            <person name="Cichocki N."/>
            <person name="Clum A."/>
            <person name="Culley D."/>
            <person name="Crous P.W."/>
            <person name="Fauchery L."/>
            <person name="Girlanda M."/>
            <person name="Hayes R.D."/>
            <person name="Keri Z."/>
            <person name="LaButti K."/>
            <person name="Lipzen A."/>
            <person name="Lombard V."/>
            <person name="Magnuson J."/>
            <person name="Maillard F."/>
            <person name="Murat C."/>
            <person name="Nolan M."/>
            <person name="Ohm R.A."/>
            <person name="Pangilinan J."/>
            <person name="Pereira M.F."/>
            <person name="Perotto S."/>
            <person name="Peter M."/>
            <person name="Pfister S."/>
            <person name="Riley R."/>
            <person name="Sitrit Y."/>
            <person name="Stielow J.B."/>
            <person name="Szollosi G."/>
            <person name="Zifcakova L."/>
            <person name="Stursova M."/>
            <person name="Spatafora J.W."/>
            <person name="Tedersoo L."/>
            <person name="Vaario L.M."/>
            <person name="Yamada A."/>
            <person name="Yan M."/>
            <person name="Wang P."/>
            <person name="Xu J."/>
            <person name="Bruns T."/>
            <person name="Baldrian P."/>
            <person name="Vilgalys R."/>
            <person name="Dunand C."/>
            <person name="Henrissat B."/>
            <person name="Grigoriev I.V."/>
            <person name="Hibbett D."/>
            <person name="Nagy L.G."/>
            <person name="Martin F.M."/>
        </authorList>
    </citation>
    <scope>NUCLEOTIDE SEQUENCE</scope>
    <source>
        <strain evidence="2">UP504</strain>
    </source>
</reference>
<evidence type="ECO:0000313" key="3">
    <source>
        <dbReference type="Proteomes" id="UP000886523"/>
    </source>
</evidence>
<dbReference type="OrthoDB" id="2745718at2759"/>
<evidence type="ECO:0000259" key="1">
    <source>
        <dbReference type="PROSITE" id="PS50181"/>
    </source>
</evidence>
<dbReference type="SUPFAM" id="SSF81383">
    <property type="entry name" value="F-box domain"/>
    <property type="match status" value="1"/>
</dbReference>
<feature type="domain" description="F-box" evidence="1">
    <location>
        <begin position="2"/>
        <end position="48"/>
    </location>
</feature>
<keyword evidence="3" id="KW-1185">Reference proteome</keyword>
<evidence type="ECO:0000313" key="2">
    <source>
        <dbReference type="EMBL" id="KAF9510327.1"/>
    </source>
</evidence>
<gene>
    <name evidence="2" type="ORF">BS47DRAFT_1487509</name>
</gene>
<comment type="caution">
    <text evidence="2">The sequence shown here is derived from an EMBL/GenBank/DDBJ whole genome shotgun (WGS) entry which is preliminary data.</text>
</comment>
<dbReference type="AlphaFoldDB" id="A0A9P6AR03"/>
<accession>A0A9P6AR03</accession>
<dbReference type="PROSITE" id="PS50181">
    <property type="entry name" value="FBOX"/>
    <property type="match status" value="1"/>
</dbReference>
<sequence length="402" mass="45907">MSANLSRVPPEILTQMFGLLEGYQIARCGAVCSYFKRVIEGSSGLQYLVKLDMFGYTDVSESVDAAAAPAMRLNQLERHIDAWNHLDWVESRVDAPLPSSDFGVICEGIFATFDYWRVYCIQLPHLMRGIPFREWTLKKFSFPIDEIEIDPSNNLLVVVSMAVDHPDPAALKTVTLHLRTLSDNSPHPRAISPSLFSVRIDRGYPMVRVMGHLLGVTLCFRRELRVEIWDWMIGEKLTVVENMRYLDPFRRRYSPFEFLSATSLVVGNQGVLEVYEIRVETPGTPPVHTASFCMPRPNLDEYRSSIFRNRDSHLSHRIQCGNLWECSSFPVPSFRLAEDTCYLTIRWAVCEGPDFVRGLETTLHVPLSSLRRLLRMQMLWKYPGKSGRAVSISRMALQLIAG</sequence>